<dbReference type="AlphaFoldDB" id="A0A6P8Y380"/>
<sequence length="185" mass="20559">MNKSRESLEANAKLEATAQLAAKRESLRKAIADLEASAKEKCMLAGSLAARVAAQTAVLETERAKTAVLRSTLERLDALSAASAGASGGSPEPSSRDAWTQTEDDAEALREELRRLHQKRDELLAKTRGMPKVSQHMVELLKKRNAVLLAREQRALERTRAERLEKEKRVVELQERLAFLRASFK</sequence>
<keyword evidence="2" id="KW-1185">Reference proteome</keyword>
<proteinExistence type="predicted"/>
<dbReference type="KEGG" id="tpal:117639197"/>
<dbReference type="GeneID" id="117639197"/>
<dbReference type="RefSeq" id="XP_034230516.1">
    <property type="nucleotide sequence ID" value="XM_034374625.1"/>
</dbReference>
<protein>
    <submittedName>
        <fullName evidence="3">Uncharacterized protein LOC117639197</fullName>
    </submittedName>
</protein>
<dbReference type="Proteomes" id="UP000515158">
    <property type="component" value="Unplaced"/>
</dbReference>
<evidence type="ECO:0000313" key="3">
    <source>
        <dbReference type="RefSeq" id="XP_034230516.1"/>
    </source>
</evidence>
<gene>
    <name evidence="3" type="primary">LOC117639197</name>
</gene>
<organism evidence="3">
    <name type="scientific">Thrips palmi</name>
    <name type="common">Melon thrips</name>
    <dbReference type="NCBI Taxonomy" id="161013"/>
    <lineage>
        <taxon>Eukaryota</taxon>
        <taxon>Metazoa</taxon>
        <taxon>Ecdysozoa</taxon>
        <taxon>Arthropoda</taxon>
        <taxon>Hexapoda</taxon>
        <taxon>Insecta</taxon>
        <taxon>Pterygota</taxon>
        <taxon>Neoptera</taxon>
        <taxon>Paraneoptera</taxon>
        <taxon>Thysanoptera</taxon>
        <taxon>Terebrantia</taxon>
        <taxon>Thripoidea</taxon>
        <taxon>Thripidae</taxon>
        <taxon>Thrips</taxon>
    </lineage>
</organism>
<dbReference type="InParanoid" id="A0A6P8Y380"/>
<name>A0A6P8Y380_THRPL</name>
<evidence type="ECO:0000256" key="1">
    <source>
        <dbReference type="SAM" id="MobiDB-lite"/>
    </source>
</evidence>
<evidence type="ECO:0000313" key="2">
    <source>
        <dbReference type="Proteomes" id="UP000515158"/>
    </source>
</evidence>
<reference evidence="3" key="1">
    <citation type="submission" date="2025-08" db="UniProtKB">
        <authorList>
            <consortium name="RefSeq"/>
        </authorList>
    </citation>
    <scope>IDENTIFICATION</scope>
    <source>
        <tissue evidence="3">Total insect</tissue>
    </source>
</reference>
<accession>A0A6P8Y380</accession>
<feature type="region of interest" description="Disordered" evidence="1">
    <location>
        <begin position="81"/>
        <end position="104"/>
    </location>
</feature>
<dbReference type="OrthoDB" id="10647053at2759"/>